<accession>A0A7U2I8P3</accession>
<evidence type="ECO:0000256" key="1">
    <source>
        <dbReference type="SAM" id="MobiDB-lite"/>
    </source>
</evidence>
<protein>
    <submittedName>
        <fullName evidence="2">Uncharacterized protein</fullName>
    </submittedName>
</protein>
<dbReference type="EMBL" id="CP069040">
    <property type="protein sequence ID" value="QRD05292.1"/>
    <property type="molecule type" value="Genomic_DNA"/>
</dbReference>
<feature type="region of interest" description="Disordered" evidence="1">
    <location>
        <begin position="173"/>
        <end position="201"/>
    </location>
</feature>
<sequence length="201" mass="22657">MTSFLDLPLELRYQVYFYIAIPRYTYFSTYHGLYLSCHQVRNEMNQECGSILQKHLDLIGDSLPVGTIKFDPSVYAKQHVQMSLDFLFTGAKLNTPDPGFLKVCELYFALIEVKLLLEDFSLGDTLRVISLIGGLVRRKVVNAGCITLEASAPYRIRMSLNVKLTQVIGTADTGDERTANREMPGSWDCGGGEGSFRRQRV</sequence>
<keyword evidence="3" id="KW-1185">Reference proteome</keyword>
<name>A0A7U2I8P3_PHANO</name>
<organism evidence="2 3">
    <name type="scientific">Phaeosphaeria nodorum (strain SN15 / ATCC MYA-4574 / FGSC 10173)</name>
    <name type="common">Glume blotch fungus</name>
    <name type="synonym">Parastagonospora nodorum</name>
    <dbReference type="NCBI Taxonomy" id="321614"/>
    <lineage>
        <taxon>Eukaryota</taxon>
        <taxon>Fungi</taxon>
        <taxon>Dikarya</taxon>
        <taxon>Ascomycota</taxon>
        <taxon>Pezizomycotina</taxon>
        <taxon>Dothideomycetes</taxon>
        <taxon>Pleosporomycetidae</taxon>
        <taxon>Pleosporales</taxon>
        <taxon>Pleosporineae</taxon>
        <taxon>Phaeosphaeriaceae</taxon>
        <taxon>Parastagonospora</taxon>
    </lineage>
</organism>
<evidence type="ECO:0000313" key="2">
    <source>
        <dbReference type="EMBL" id="QRD05292.1"/>
    </source>
</evidence>
<dbReference type="AlphaFoldDB" id="A0A7U2I8P3"/>
<gene>
    <name evidence="2" type="ORF">JI435_111900</name>
</gene>
<evidence type="ECO:0000313" key="3">
    <source>
        <dbReference type="Proteomes" id="UP000663193"/>
    </source>
</evidence>
<reference evidence="3" key="1">
    <citation type="journal article" date="2021" name="BMC Genomics">
        <title>Chromosome-level genome assembly and manually-curated proteome of model necrotroph Parastagonospora nodorum Sn15 reveals a genome-wide trove of candidate effector homologs, and redundancy of virulence-related functions within an accessory chromosome.</title>
        <authorList>
            <person name="Bertazzoni S."/>
            <person name="Jones D.A.B."/>
            <person name="Phan H.T."/>
            <person name="Tan K.-C."/>
            <person name="Hane J.K."/>
        </authorList>
    </citation>
    <scope>NUCLEOTIDE SEQUENCE [LARGE SCALE GENOMIC DNA]</scope>
    <source>
        <strain evidence="3">SN15 / ATCC MYA-4574 / FGSC 10173)</strain>
    </source>
</reference>
<dbReference type="OrthoDB" id="3800181at2759"/>
<dbReference type="KEGG" id="pno:SNOG_11190"/>
<dbReference type="RefSeq" id="XP_001801434.1">
    <property type="nucleotide sequence ID" value="XM_001801382.1"/>
</dbReference>
<proteinExistence type="predicted"/>
<dbReference type="VEuPathDB" id="FungiDB:JI435_111900"/>
<dbReference type="Proteomes" id="UP000663193">
    <property type="component" value="Chromosome 18"/>
</dbReference>